<keyword evidence="2" id="KW-1185">Reference proteome</keyword>
<organism evidence="1 2">
    <name type="scientific">Corynebacterium simulans</name>
    <dbReference type="NCBI Taxonomy" id="146827"/>
    <lineage>
        <taxon>Bacteria</taxon>
        <taxon>Bacillati</taxon>
        <taxon>Actinomycetota</taxon>
        <taxon>Actinomycetes</taxon>
        <taxon>Mycobacteriales</taxon>
        <taxon>Corynebacteriaceae</taxon>
        <taxon>Corynebacterium</taxon>
    </lineage>
</organism>
<accession>A0ABR5VAC1</accession>
<gene>
    <name evidence="1" type="ORF">WM41_0997</name>
</gene>
<comment type="caution">
    <text evidence="1">The sequence shown here is derived from an EMBL/GenBank/DDBJ whole genome shotgun (WGS) entry which is preliminary data.</text>
</comment>
<dbReference type="Proteomes" id="UP000070339">
    <property type="component" value="Unassembled WGS sequence"/>
</dbReference>
<sequence length="45" mass="4645">MHGGGDLLADGGFDTELFVKLTGEGLLGGLSSWSSPRVDSFLSCD</sequence>
<name>A0ABR5VAC1_9CORY</name>
<proteinExistence type="predicted"/>
<dbReference type="EMBL" id="LTEB01000024">
    <property type="protein sequence ID" value="KXU18442.1"/>
    <property type="molecule type" value="Genomic_DNA"/>
</dbReference>
<evidence type="ECO:0000313" key="2">
    <source>
        <dbReference type="Proteomes" id="UP000070339"/>
    </source>
</evidence>
<evidence type="ECO:0000313" key="1">
    <source>
        <dbReference type="EMBL" id="KXU18442.1"/>
    </source>
</evidence>
<reference evidence="1 2" key="1">
    <citation type="journal article" date="2016" name="Int. J. Syst. Evol. Microbiol.">
        <title>Resolving the Complexity of Human Skin Metagenomes Using Single-Molecule Sequencing.</title>
        <authorList>
            <consortium name="NISC Comparative Sequencing Program"/>
            <person name="Tsai Y.C."/>
            <person name="Conlan S."/>
            <person name="Deming C."/>
            <person name="Segre J.A."/>
            <person name="Kong H.H."/>
            <person name="Korlach J."/>
            <person name="Oh J."/>
        </authorList>
    </citation>
    <scope>NUCLEOTIDE SEQUENCE [LARGE SCALE GENOMIC DNA]</scope>
    <source>
        <strain evidence="1 2">1B08</strain>
    </source>
</reference>
<protein>
    <submittedName>
        <fullName evidence="1">Uncharacterized protein</fullName>
    </submittedName>
</protein>